<proteinExistence type="predicted"/>
<dbReference type="EMBL" id="AGWN01000001">
    <property type="protein sequence ID" value="EPD31569.1"/>
    <property type="molecule type" value="Genomic_DNA"/>
</dbReference>
<dbReference type="OrthoDB" id="3336932at2"/>
<dbReference type="Proteomes" id="UP000014387">
    <property type="component" value="Unassembled WGS sequence"/>
</dbReference>
<dbReference type="InterPro" id="IPR001466">
    <property type="entry name" value="Beta-lactam-related"/>
</dbReference>
<gene>
    <name evidence="2" type="ORF">HMPREF9238_01345</name>
</gene>
<dbReference type="InterPro" id="IPR012338">
    <property type="entry name" value="Beta-lactam/transpept-like"/>
</dbReference>
<sequence length="271" mass="29607">MPDGLPEDLRPPFEYSMAFMEPGRVLEYGDSMLVYPLMSVTKLLSAMGVLVAVQRAMISLDDEVTIADGQRVVTLRHLLAHTSGLAFNEPVLEADIEEKRIYSNRGIEEASWAVEAATGFTFEDWVEATVLEPLGLIETHIDGSAAYAGAGSIRDLVALAREFQNPTLISPELAREATSVAFPGLKGVTPGYGGYSDNTWGLGFEIKGAKVRTWFPRAASASTFGHFGQSGSFLWVDPESGRSMAFLGTQPFGAWHRKNWQALGDHFLEMV</sequence>
<dbReference type="PANTHER" id="PTHR43283:SF15">
    <property type="entry name" value="CONSERVED PROTEIN"/>
    <property type="match status" value="1"/>
</dbReference>
<protein>
    <recommendedName>
        <fullName evidence="1">Beta-lactamase-related domain-containing protein</fullName>
    </recommendedName>
</protein>
<name>A0A9W5RFQ9_9ACTO</name>
<feature type="domain" description="Beta-lactamase-related" evidence="1">
    <location>
        <begin position="34"/>
        <end position="254"/>
    </location>
</feature>
<accession>A0A9W5RFQ9</accession>
<organism evidence="2 3">
    <name type="scientific">Gleimia europaea ACS-120-V-Col10b</name>
    <dbReference type="NCBI Taxonomy" id="883069"/>
    <lineage>
        <taxon>Bacteria</taxon>
        <taxon>Bacillati</taxon>
        <taxon>Actinomycetota</taxon>
        <taxon>Actinomycetes</taxon>
        <taxon>Actinomycetales</taxon>
        <taxon>Actinomycetaceae</taxon>
        <taxon>Gleimia</taxon>
    </lineage>
</organism>
<comment type="caution">
    <text evidence="2">The sequence shown here is derived from an EMBL/GenBank/DDBJ whole genome shotgun (WGS) entry which is preliminary data.</text>
</comment>
<dbReference type="PANTHER" id="PTHR43283">
    <property type="entry name" value="BETA-LACTAMASE-RELATED"/>
    <property type="match status" value="1"/>
</dbReference>
<dbReference type="Gene3D" id="3.40.710.10">
    <property type="entry name" value="DD-peptidase/beta-lactamase superfamily"/>
    <property type="match status" value="1"/>
</dbReference>
<evidence type="ECO:0000259" key="1">
    <source>
        <dbReference type="Pfam" id="PF00144"/>
    </source>
</evidence>
<dbReference type="SUPFAM" id="SSF56601">
    <property type="entry name" value="beta-lactamase/transpeptidase-like"/>
    <property type="match status" value="1"/>
</dbReference>
<evidence type="ECO:0000313" key="3">
    <source>
        <dbReference type="Proteomes" id="UP000014387"/>
    </source>
</evidence>
<keyword evidence="3" id="KW-1185">Reference proteome</keyword>
<dbReference type="InterPro" id="IPR050789">
    <property type="entry name" value="Diverse_Enzym_Activities"/>
</dbReference>
<reference evidence="2 3" key="1">
    <citation type="submission" date="2013-05" db="EMBL/GenBank/DDBJ databases">
        <title>The Genome Sequence of Actinomyces europaeus ACS-120-V-COL10B.</title>
        <authorList>
            <consortium name="The Broad Institute Genomics Platform"/>
            <person name="Earl A."/>
            <person name="Ward D."/>
            <person name="Feldgarden M."/>
            <person name="Gevers D."/>
            <person name="Saerens B."/>
            <person name="Vaneechoutte M."/>
            <person name="Walker B."/>
            <person name="Young S."/>
            <person name="Zeng Q."/>
            <person name="Gargeya S."/>
            <person name="Fitzgerald M."/>
            <person name="Haas B."/>
            <person name="Abouelleil A."/>
            <person name="Allen A.W."/>
            <person name="Alvarado L."/>
            <person name="Arachchi H.M."/>
            <person name="Berlin A.M."/>
            <person name="Chapman S.B."/>
            <person name="Gainer-Dewar J."/>
            <person name="Goldberg J."/>
            <person name="Griggs A."/>
            <person name="Gujja S."/>
            <person name="Hansen M."/>
            <person name="Howarth C."/>
            <person name="Imamovic A."/>
            <person name="Ireland A."/>
            <person name="Larimer J."/>
            <person name="McCowan C."/>
            <person name="Murphy C."/>
            <person name="Pearson M."/>
            <person name="Poon T.W."/>
            <person name="Priest M."/>
            <person name="Roberts A."/>
            <person name="Saif S."/>
            <person name="Shea T."/>
            <person name="Sisk P."/>
            <person name="Sykes S."/>
            <person name="Wortman J."/>
            <person name="Nusbaum C."/>
            <person name="Birren B."/>
        </authorList>
    </citation>
    <scope>NUCLEOTIDE SEQUENCE [LARGE SCALE GENOMIC DNA]</scope>
    <source>
        <strain evidence="2 3">ACS-120-V-Col10b</strain>
    </source>
</reference>
<dbReference type="RefSeq" id="WP_016444679.1">
    <property type="nucleotide sequence ID" value="NZ_KE150266.1"/>
</dbReference>
<dbReference type="AlphaFoldDB" id="A0A9W5RFQ9"/>
<dbReference type="Pfam" id="PF00144">
    <property type="entry name" value="Beta-lactamase"/>
    <property type="match status" value="1"/>
</dbReference>
<evidence type="ECO:0000313" key="2">
    <source>
        <dbReference type="EMBL" id="EPD31569.1"/>
    </source>
</evidence>